<gene>
    <name evidence="2" type="ORF">ACFLIM_19725</name>
</gene>
<organism evidence="2 3">
    <name type="scientific">Nonomuraea marmarensis</name>
    <dbReference type="NCBI Taxonomy" id="3351344"/>
    <lineage>
        <taxon>Bacteria</taxon>
        <taxon>Bacillati</taxon>
        <taxon>Actinomycetota</taxon>
        <taxon>Actinomycetes</taxon>
        <taxon>Streptosporangiales</taxon>
        <taxon>Streptosporangiaceae</taxon>
        <taxon>Nonomuraea</taxon>
    </lineage>
</organism>
<evidence type="ECO:0000313" key="3">
    <source>
        <dbReference type="Proteomes" id="UP001603978"/>
    </source>
</evidence>
<proteinExistence type="predicted"/>
<dbReference type="EMBL" id="JBICRM010000011">
    <property type="protein sequence ID" value="MFG1705425.1"/>
    <property type="molecule type" value="Genomic_DNA"/>
</dbReference>
<name>A0ABW7ADI5_9ACTN</name>
<reference evidence="2 3" key="1">
    <citation type="submission" date="2024-10" db="EMBL/GenBank/DDBJ databases">
        <authorList>
            <person name="Topkara A.R."/>
            <person name="Saygin H."/>
        </authorList>
    </citation>
    <scope>NUCLEOTIDE SEQUENCE [LARGE SCALE GENOMIC DNA]</scope>
    <source>
        <strain evidence="2 3">M3C6</strain>
    </source>
</reference>
<dbReference type="Pfam" id="PF13830">
    <property type="entry name" value="DUF4192"/>
    <property type="match status" value="1"/>
</dbReference>
<keyword evidence="1" id="KW-1133">Transmembrane helix</keyword>
<comment type="caution">
    <text evidence="2">The sequence shown here is derived from an EMBL/GenBank/DDBJ whole genome shotgun (WGS) entry which is preliminary data.</text>
</comment>
<protein>
    <submittedName>
        <fullName evidence="2">DUF4192 domain-containing protein</fullName>
    </submittedName>
</protein>
<keyword evidence="3" id="KW-1185">Reference proteome</keyword>
<dbReference type="InterPro" id="IPR025447">
    <property type="entry name" value="DUF4192"/>
</dbReference>
<evidence type="ECO:0000256" key="1">
    <source>
        <dbReference type="SAM" id="Phobius"/>
    </source>
</evidence>
<evidence type="ECO:0000313" key="2">
    <source>
        <dbReference type="EMBL" id="MFG1705425.1"/>
    </source>
</evidence>
<accession>A0ABW7ADI5</accession>
<keyword evidence="1" id="KW-0812">Transmembrane</keyword>
<dbReference type="RefSeq" id="WP_393167426.1">
    <property type="nucleotide sequence ID" value="NZ_JBICRM010000011.1"/>
</dbReference>
<sequence>MTETARLSHPIDYLAIVPYLLGFHPTLSVVVLAFRDQALAIGVRYDLPGTLRESANTIAHCLNILTRNQTSEVAVIGYGSSDLADPVLEGLREAIVPTGILIAQLLRCQDNHYWAHPDAGSGTGIPYDLTTSQIAAQAVVAGLCAFPDREAFADCLTPVAGPDRDAIRKATGTARERAARLLPTATPRYWYDEGLARVHDAFASSRASQPLTPEQVAWLGVLLTSVVIRDAAITLTRDYSTPTHITLWSEIVRRVEPGYIAAPATLLAVAAYSAGAGTLAAIAVERALAANPRYTMAQLVDYAVSNGVPPTSIQKMYTPEAAELIEAQVDNCPRAVLPVLPVPVEGW</sequence>
<keyword evidence="1" id="KW-0472">Membrane</keyword>
<dbReference type="Proteomes" id="UP001603978">
    <property type="component" value="Unassembled WGS sequence"/>
</dbReference>
<feature type="transmembrane region" description="Helical" evidence="1">
    <location>
        <begin position="13"/>
        <end position="34"/>
    </location>
</feature>